<sequence length="370" mass="40362">MQAPAPGGVTRVGRLIGFRIDTRDPDALKVSVVQRPMVFLLVLICGALTMIPVGFGLDFMDGRNPLINLRYQPLPAQALAYFALVLACVAGPAGLIFWPIRESWVFSRSRDEAWLETRNIFGLRYRRKQHIPLSGIRALLLRAYTQSHHQFVEPVIVSHDGTAHGLSSLSVPFKERSPAVRAFLDAVGGFLGRDWPAEPTRGPEAWTAEMARHQQAARQAQRAALAAASAARDDAGPADAAAGTRGWRARQPVAPASRGATPASAPASDGKWPALSLPVRITLGLVGIFFALLGVNNTLALLSALTQGRLSYTAGRPSYSRNVIYFSEEPIWFCMTFLMQGFLLFLILTIAYGCLRGVFQAPSEKIDKDR</sequence>
<feature type="region of interest" description="Disordered" evidence="1">
    <location>
        <begin position="222"/>
        <end position="270"/>
    </location>
</feature>
<evidence type="ECO:0000313" key="3">
    <source>
        <dbReference type="EMBL" id="OZI45902.1"/>
    </source>
</evidence>
<evidence type="ECO:0000256" key="2">
    <source>
        <dbReference type="SAM" id="Phobius"/>
    </source>
</evidence>
<comment type="caution">
    <text evidence="3">The sequence shown here is derived from an EMBL/GenBank/DDBJ whole genome shotgun (WGS) entry which is preliminary data.</text>
</comment>
<keyword evidence="2" id="KW-0472">Membrane</keyword>
<reference evidence="3 4" key="1">
    <citation type="submission" date="2017-05" db="EMBL/GenBank/DDBJ databases">
        <title>Complete and WGS of Bordetella genogroups.</title>
        <authorList>
            <person name="Spilker T."/>
            <person name="LiPuma J."/>
        </authorList>
    </citation>
    <scope>NUCLEOTIDE SEQUENCE [LARGE SCALE GENOMIC DNA]</scope>
    <source>
        <strain evidence="3 4">AU10456</strain>
    </source>
</reference>
<name>A0A261T9J0_9BORD</name>
<accession>A0A261T9J0</accession>
<dbReference type="AlphaFoldDB" id="A0A261T9J0"/>
<organism evidence="3 4">
    <name type="scientific">Bordetella genomosp. 5</name>
    <dbReference type="NCBI Taxonomy" id="1395608"/>
    <lineage>
        <taxon>Bacteria</taxon>
        <taxon>Pseudomonadati</taxon>
        <taxon>Pseudomonadota</taxon>
        <taxon>Betaproteobacteria</taxon>
        <taxon>Burkholderiales</taxon>
        <taxon>Alcaligenaceae</taxon>
        <taxon>Bordetella</taxon>
    </lineage>
</organism>
<evidence type="ECO:0000313" key="4">
    <source>
        <dbReference type="Proteomes" id="UP000216913"/>
    </source>
</evidence>
<gene>
    <name evidence="3" type="ORF">CAL25_22060</name>
</gene>
<evidence type="ECO:0000256" key="1">
    <source>
        <dbReference type="SAM" id="MobiDB-lite"/>
    </source>
</evidence>
<dbReference type="Proteomes" id="UP000216913">
    <property type="component" value="Unassembled WGS sequence"/>
</dbReference>
<feature type="transmembrane region" description="Helical" evidence="2">
    <location>
        <begin position="38"/>
        <end position="59"/>
    </location>
</feature>
<feature type="transmembrane region" description="Helical" evidence="2">
    <location>
        <begin position="79"/>
        <end position="100"/>
    </location>
</feature>
<feature type="transmembrane region" description="Helical" evidence="2">
    <location>
        <begin position="330"/>
        <end position="355"/>
    </location>
</feature>
<keyword evidence="4" id="KW-1185">Reference proteome</keyword>
<feature type="transmembrane region" description="Helical" evidence="2">
    <location>
        <begin position="281"/>
        <end position="305"/>
    </location>
</feature>
<keyword evidence="2" id="KW-0812">Transmembrane</keyword>
<keyword evidence="2" id="KW-1133">Transmembrane helix</keyword>
<proteinExistence type="predicted"/>
<dbReference type="EMBL" id="NEVP01000012">
    <property type="protein sequence ID" value="OZI45902.1"/>
    <property type="molecule type" value="Genomic_DNA"/>
</dbReference>
<protein>
    <submittedName>
        <fullName evidence="3">Uncharacterized protein</fullName>
    </submittedName>
</protein>